<dbReference type="RefSeq" id="WP_062799298.1">
    <property type="nucleotide sequence ID" value="NZ_CP014844.1"/>
</dbReference>
<evidence type="ECO:0000313" key="2">
    <source>
        <dbReference type="EMBL" id="AMR78263.1"/>
    </source>
</evidence>
<dbReference type="Gene3D" id="3.10.180.10">
    <property type="entry name" value="2,3-Dihydroxybiphenyl 1,2-Dioxygenase, domain 1"/>
    <property type="match status" value="1"/>
</dbReference>
<evidence type="ECO:0000259" key="1">
    <source>
        <dbReference type="PROSITE" id="PS51819"/>
    </source>
</evidence>
<feature type="domain" description="VOC" evidence="1">
    <location>
        <begin position="4"/>
        <end position="121"/>
    </location>
</feature>
<accession>A0A142JJK1</accession>
<gene>
    <name evidence="2" type="ORF">A2G96_11170</name>
</gene>
<dbReference type="Proteomes" id="UP000075238">
    <property type="component" value="Chromosome 1"/>
</dbReference>
<reference evidence="2 3" key="1">
    <citation type="submission" date="2016-03" db="EMBL/GenBank/DDBJ databases">
        <title>Complete genome sequence of a novel chlorpyrifos degrading bacterium, Cupriavidus nantongensis sp. X1.</title>
        <authorList>
            <person name="Fang L."/>
        </authorList>
    </citation>
    <scope>NUCLEOTIDE SEQUENCE [LARGE SCALE GENOMIC DNA]</scope>
    <source>
        <strain evidence="2 3">X1</strain>
    </source>
</reference>
<dbReference type="CDD" id="cd08351">
    <property type="entry name" value="ChaP_like"/>
    <property type="match status" value="1"/>
</dbReference>
<dbReference type="PROSITE" id="PS51819">
    <property type="entry name" value="VOC"/>
    <property type="match status" value="1"/>
</dbReference>
<protein>
    <submittedName>
        <fullName evidence="2">Bleomycin resistance protein</fullName>
    </submittedName>
</protein>
<dbReference type="InterPro" id="IPR029068">
    <property type="entry name" value="Glyas_Bleomycin-R_OHBP_Dase"/>
</dbReference>
<organism evidence="2 3">
    <name type="scientific">Cupriavidus nantongensis</name>
    <dbReference type="NCBI Taxonomy" id="1796606"/>
    <lineage>
        <taxon>Bacteria</taxon>
        <taxon>Pseudomonadati</taxon>
        <taxon>Pseudomonadota</taxon>
        <taxon>Betaproteobacteria</taxon>
        <taxon>Burkholderiales</taxon>
        <taxon>Burkholderiaceae</taxon>
        <taxon>Cupriavidus</taxon>
    </lineage>
</organism>
<dbReference type="InterPro" id="IPR037523">
    <property type="entry name" value="VOC_core"/>
</dbReference>
<dbReference type="STRING" id="1796606.A2G96_11170"/>
<keyword evidence="3" id="KW-1185">Reference proteome</keyword>
<evidence type="ECO:0000313" key="3">
    <source>
        <dbReference type="Proteomes" id="UP000075238"/>
    </source>
</evidence>
<dbReference type="Pfam" id="PF00903">
    <property type="entry name" value="Glyoxalase"/>
    <property type="match status" value="1"/>
</dbReference>
<dbReference type="InterPro" id="IPR004360">
    <property type="entry name" value="Glyas_Fos-R_dOase_dom"/>
</dbReference>
<dbReference type="EMBL" id="CP014844">
    <property type="protein sequence ID" value="AMR78263.1"/>
    <property type="molecule type" value="Genomic_DNA"/>
</dbReference>
<dbReference type="SUPFAM" id="SSF54593">
    <property type="entry name" value="Glyoxalase/Bleomycin resistance protein/Dihydroxybiphenyl dioxygenase"/>
    <property type="match status" value="1"/>
</dbReference>
<name>A0A142JJK1_9BURK</name>
<proteinExistence type="predicted"/>
<dbReference type="OrthoDB" id="9812656at2"/>
<dbReference type="AlphaFoldDB" id="A0A142JJK1"/>
<sequence>MAIQLNHTIVFSRDKQVSADFLCEVLGRPPAEPFGPFLGVRLDNGVTLDFMDAEGEIAMQHYAFLVSDAEFDHGFARVRAHQLTYWADPYRRRPGEVNTDDGGRRIYFEDPSKHFLEIFTRG</sequence>
<dbReference type="KEGG" id="cnan:A2G96_11170"/>